<dbReference type="InterPro" id="IPR058031">
    <property type="entry name" value="AAA_lid_NorR"/>
</dbReference>
<dbReference type="Gene3D" id="3.30.450.40">
    <property type="match status" value="1"/>
</dbReference>
<name>A0A511DKY3_9PSEU</name>
<evidence type="ECO:0000256" key="1">
    <source>
        <dbReference type="ARBA" id="ARBA00022741"/>
    </source>
</evidence>
<dbReference type="Pfam" id="PF02954">
    <property type="entry name" value="HTH_8"/>
    <property type="match status" value="1"/>
</dbReference>
<dbReference type="InterPro" id="IPR029016">
    <property type="entry name" value="GAF-like_dom_sf"/>
</dbReference>
<dbReference type="SUPFAM" id="SSF46689">
    <property type="entry name" value="Homeodomain-like"/>
    <property type="match status" value="1"/>
</dbReference>
<evidence type="ECO:0000313" key="7">
    <source>
        <dbReference type="Proteomes" id="UP000321685"/>
    </source>
</evidence>
<sequence>MARTDEQYRRVLTARSQALESREIDRVPGVRPEVAASWKRSLFHSVDPTGVRPDYRKMNSDRLSTAALPVIERSLESLSGTATSLLFADDAGRLIGRWTDNTTLRQALSRSYVEAGFCMSEEVVGANGIGTALETGQVAEFRGAEHFSDQYLAFTCVGAPIRHPVTRRIVGAIDITCRYEDTASIARSWITTLATQIEQQMLDDASVRERMLLSSYLTASRRTRRPVVVLNDRIVISSPGATALVGELDQHVLWEAVQRVCTTAATGTTSVMSPDGVPVPVRCSAVREEGRLVGAVVELHSVGELDEQGGPRFVRSLPAGAAVPLSGGGLPGLVGHSSRWSAVCTQAVRAKGRRDGVVVSGEPGTGKLSLLKALFDDDPATTVIDCSLEPLEGTGAWVGALRDRMADPQGPVLLAHLEALSPGAARAVCGLLDTHPVGAARIAATVTTGGDVEPYQPLVERLGVSRIAVPALRERSEDVPALVDLLTRRHAADSFGRRWLPEALTAMTRQRWPGNVRELESVVRRTLAGTASGPIGLGDLPEEVRAGSGPRRVLTQLEQLERQEIIEALRAEAGNKVRAAERLNLARSTLYRKLSAFGIDAE</sequence>
<proteinExistence type="predicted"/>
<dbReference type="InterPro" id="IPR002197">
    <property type="entry name" value="HTH_Fis"/>
</dbReference>
<evidence type="ECO:0000256" key="2">
    <source>
        <dbReference type="ARBA" id="ARBA00022840"/>
    </source>
</evidence>
<dbReference type="InterPro" id="IPR009057">
    <property type="entry name" value="Homeodomain-like_sf"/>
</dbReference>
<comment type="caution">
    <text evidence="6">The sequence shown here is derived from an EMBL/GenBank/DDBJ whole genome shotgun (WGS) entry which is preliminary data.</text>
</comment>
<dbReference type="SUPFAM" id="SSF52540">
    <property type="entry name" value="P-loop containing nucleoside triphosphate hydrolases"/>
    <property type="match status" value="1"/>
</dbReference>
<evidence type="ECO:0000259" key="5">
    <source>
        <dbReference type="PROSITE" id="PS50045"/>
    </source>
</evidence>
<keyword evidence="7" id="KW-1185">Reference proteome</keyword>
<accession>A0A511DKY3</accession>
<dbReference type="InterPro" id="IPR002078">
    <property type="entry name" value="Sigma_54_int"/>
</dbReference>
<dbReference type="Gene3D" id="1.10.8.60">
    <property type="match status" value="1"/>
</dbReference>
<dbReference type="GO" id="GO:0043565">
    <property type="term" value="F:sequence-specific DNA binding"/>
    <property type="evidence" value="ECO:0007669"/>
    <property type="project" value="InterPro"/>
</dbReference>
<dbReference type="OrthoDB" id="5496274at2"/>
<dbReference type="Proteomes" id="UP000321685">
    <property type="component" value="Unassembled WGS sequence"/>
</dbReference>
<dbReference type="EMBL" id="BJVJ01000023">
    <property type="protein sequence ID" value="GEL23708.1"/>
    <property type="molecule type" value="Genomic_DNA"/>
</dbReference>
<protein>
    <submittedName>
        <fullName evidence="6">Fis family transcriptional regulator</fullName>
    </submittedName>
</protein>
<dbReference type="Pfam" id="PF25601">
    <property type="entry name" value="AAA_lid_14"/>
    <property type="match status" value="1"/>
</dbReference>
<gene>
    <name evidence="6" type="ORF">PSU4_26620</name>
</gene>
<reference evidence="6 7" key="1">
    <citation type="submission" date="2019-07" db="EMBL/GenBank/DDBJ databases">
        <title>Whole genome shotgun sequence of Pseudonocardia sulfidoxydans NBRC 16205.</title>
        <authorList>
            <person name="Hosoyama A."/>
            <person name="Uohara A."/>
            <person name="Ohji S."/>
            <person name="Ichikawa N."/>
        </authorList>
    </citation>
    <scope>NUCLEOTIDE SEQUENCE [LARGE SCALE GENOMIC DNA]</scope>
    <source>
        <strain evidence="6 7">NBRC 16205</strain>
    </source>
</reference>
<dbReference type="AlphaFoldDB" id="A0A511DKY3"/>
<evidence type="ECO:0000313" key="6">
    <source>
        <dbReference type="EMBL" id="GEL23708.1"/>
    </source>
</evidence>
<keyword evidence="2" id="KW-0067">ATP-binding</keyword>
<feature type="domain" description="Sigma-54 factor interaction" evidence="5">
    <location>
        <begin position="442"/>
        <end position="528"/>
    </location>
</feature>
<dbReference type="RefSeq" id="WP_147107324.1">
    <property type="nucleotide sequence ID" value="NZ_BJVJ01000023.1"/>
</dbReference>
<dbReference type="PANTHER" id="PTHR32071">
    <property type="entry name" value="TRANSCRIPTIONAL REGULATORY PROTEIN"/>
    <property type="match status" value="1"/>
</dbReference>
<dbReference type="InterPro" id="IPR027417">
    <property type="entry name" value="P-loop_NTPase"/>
</dbReference>
<evidence type="ECO:0000256" key="3">
    <source>
        <dbReference type="ARBA" id="ARBA00023015"/>
    </source>
</evidence>
<organism evidence="6 7">
    <name type="scientific">Pseudonocardia sulfidoxydans NBRC 16205</name>
    <dbReference type="NCBI Taxonomy" id="1223511"/>
    <lineage>
        <taxon>Bacteria</taxon>
        <taxon>Bacillati</taxon>
        <taxon>Actinomycetota</taxon>
        <taxon>Actinomycetes</taxon>
        <taxon>Pseudonocardiales</taxon>
        <taxon>Pseudonocardiaceae</taxon>
        <taxon>Pseudonocardia</taxon>
    </lineage>
</organism>
<keyword evidence="3" id="KW-0805">Transcription regulation</keyword>
<dbReference type="GO" id="GO:0006355">
    <property type="term" value="P:regulation of DNA-templated transcription"/>
    <property type="evidence" value="ECO:0007669"/>
    <property type="project" value="InterPro"/>
</dbReference>
<evidence type="ECO:0000256" key="4">
    <source>
        <dbReference type="ARBA" id="ARBA00023163"/>
    </source>
</evidence>
<keyword evidence="4" id="KW-0804">Transcription</keyword>
<dbReference type="Gene3D" id="1.10.10.60">
    <property type="entry name" value="Homeodomain-like"/>
    <property type="match status" value="1"/>
</dbReference>
<dbReference type="PROSITE" id="PS50045">
    <property type="entry name" value="SIGMA54_INTERACT_4"/>
    <property type="match status" value="1"/>
</dbReference>
<dbReference type="GO" id="GO:0005524">
    <property type="term" value="F:ATP binding"/>
    <property type="evidence" value="ECO:0007669"/>
    <property type="project" value="UniProtKB-KW"/>
</dbReference>
<keyword evidence="1" id="KW-0547">Nucleotide-binding</keyword>
<dbReference type="PANTHER" id="PTHR32071:SF122">
    <property type="entry name" value="SIGMA FACTOR"/>
    <property type="match status" value="1"/>
</dbReference>
<dbReference type="PRINTS" id="PR01590">
    <property type="entry name" value="HTHFIS"/>
</dbReference>